<dbReference type="EMBL" id="JAURTK010000048">
    <property type="protein sequence ID" value="MDP9651996.1"/>
    <property type="molecule type" value="Genomic_DNA"/>
</dbReference>
<name>A0AB73IPS3_9BURK</name>
<evidence type="ECO:0000313" key="1">
    <source>
        <dbReference type="EMBL" id="MDP9651996.1"/>
    </source>
</evidence>
<reference evidence="1" key="1">
    <citation type="submission" date="2023-07" db="EMBL/GenBank/DDBJ databases">
        <title>Sorghum-associated microbial communities from plants grown in Nebraska, USA.</title>
        <authorList>
            <person name="Schachtman D."/>
        </authorList>
    </citation>
    <scope>NUCLEOTIDE SEQUENCE</scope>
    <source>
        <strain evidence="1">DS1061</strain>
    </source>
</reference>
<protein>
    <submittedName>
        <fullName evidence="1">Uncharacterized protein</fullName>
    </submittedName>
</protein>
<organism evidence="1 2">
    <name type="scientific">Paraburkholderia caledonica</name>
    <dbReference type="NCBI Taxonomy" id="134536"/>
    <lineage>
        <taxon>Bacteria</taxon>
        <taxon>Pseudomonadati</taxon>
        <taxon>Pseudomonadota</taxon>
        <taxon>Betaproteobacteria</taxon>
        <taxon>Burkholderiales</taxon>
        <taxon>Burkholderiaceae</taxon>
        <taxon>Paraburkholderia</taxon>
    </lineage>
</organism>
<dbReference type="AlphaFoldDB" id="A0AB73IPS3"/>
<dbReference type="Proteomes" id="UP001229486">
    <property type="component" value="Unassembled WGS sequence"/>
</dbReference>
<evidence type="ECO:0000313" key="2">
    <source>
        <dbReference type="Proteomes" id="UP001229486"/>
    </source>
</evidence>
<comment type="caution">
    <text evidence="1">The sequence shown here is derived from an EMBL/GenBank/DDBJ whole genome shotgun (WGS) entry which is preliminary data.</text>
</comment>
<dbReference type="RefSeq" id="WP_392396484.1">
    <property type="nucleotide sequence ID" value="NZ_JAURTK010000048.1"/>
</dbReference>
<sequence length="128" mass="13627">MALKAKTASVQLLGIPAFPVPIFGGKVVLCTAPQEWDALAAAFGDATGTDGCKGLAMRYYSEEHGRVYAAGVFDKAVDTLVHELAHATFFLLGDVGIPVASGEDNESFTYVLGWLTRETFPVFQAAIK</sequence>
<proteinExistence type="predicted"/>
<gene>
    <name evidence="1" type="ORF">J2793_007471</name>
</gene>
<accession>A0AB73IPS3</accession>